<evidence type="ECO:0000313" key="3">
    <source>
        <dbReference type="Proteomes" id="UP001063166"/>
    </source>
</evidence>
<dbReference type="OrthoDB" id="435402at2759"/>
<protein>
    <submittedName>
        <fullName evidence="2">Uncharacterized protein</fullName>
    </submittedName>
</protein>
<proteinExistence type="predicted"/>
<dbReference type="Proteomes" id="UP001063166">
    <property type="component" value="Unassembled WGS sequence"/>
</dbReference>
<dbReference type="GO" id="GO:0031047">
    <property type="term" value="P:regulatory ncRNA-mediated gene silencing"/>
    <property type="evidence" value="ECO:0007669"/>
    <property type="project" value="InterPro"/>
</dbReference>
<feature type="region of interest" description="Disordered" evidence="1">
    <location>
        <begin position="78"/>
        <end position="100"/>
    </location>
</feature>
<feature type="region of interest" description="Disordered" evidence="1">
    <location>
        <begin position="176"/>
        <end position="222"/>
    </location>
</feature>
<dbReference type="GO" id="GO:0033167">
    <property type="term" value="C:ARC complex"/>
    <property type="evidence" value="ECO:0007669"/>
    <property type="project" value="InterPro"/>
</dbReference>
<dbReference type="AlphaFoldDB" id="A0A9P3PE51"/>
<name>A0A9P3PE51_LYOSH</name>
<feature type="compositionally biased region" description="Basic and acidic residues" evidence="1">
    <location>
        <begin position="365"/>
        <end position="376"/>
    </location>
</feature>
<feature type="compositionally biased region" description="Acidic residues" evidence="1">
    <location>
        <begin position="181"/>
        <end position="193"/>
    </location>
</feature>
<sequence>MSTDPQAASNPAHDIPVSVLDDRLTFPPFPQPPPGVTIIPFKDFKERGIQMFATGEEDDVERDGLGIPTVELRVRHNTDACKTDTKRKRKPKAGPTGSSAPRKEWWEVWMENEDLKMTGPYNPHISALDRLYEAAADFKKMRAWPGGALGIAAIWDQFRLFVGLLSNTPVWTRTDKLQQESDTDSDSNDEAEFEEQKTAELDAQSERKPGPGKFQPRPRARPPYALYGVEPIPVSSDEEVRHLLNSENARREEQMVEFLNDPEEKLKIFLSSYIRKQGLVWHDPNLVNIPRLLGFFIRFLIRNRVFPEIEFDKALQRSLAVIELAQKELILTSKIAKQIPDDFHRACRACWGQKADGYKPIPAVEPEKKPDSEQPRDLAGGEPDAKRPKLDTEHGEAAKRDDAQAAVDRFEAELKAANVEVIKVDDDLMKDAEKLQVIKDNLNPDIDALPTWAKSDDWPRASNDAGSGWGRSDSGWGNGPEGWGTNTDGDAAPSWGTNDSADPDPWAPIPVDWGPPVVHSLLPMLGPTALPLTHTGGIVECSVRRVKSFAAPPAPGTLPKSPVVASGEEDPDAVDVELERRFAKVVLAPWPGWDRASDEMPHMAQPRILETSRGPIRGVVKADGRVEPLPAGTEPEPVQEGVIPHDPFNDDITLLVEPELVPLLSPKLGVGGTFVQIARGQDFASAGDKKKKKKKAKSKKSSTRYWYIEELLLTLPSYHT</sequence>
<feature type="region of interest" description="Disordered" evidence="1">
    <location>
        <begin position="450"/>
        <end position="507"/>
    </location>
</feature>
<dbReference type="EMBL" id="BRPK01000001">
    <property type="protein sequence ID" value="GLB34237.1"/>
    <property type="molecule type" value="Genomic_DNA"/>
</dbReference>
<dbReference type="InterPro" id="IPR018606">
    <property type="entry name" value="Arb1"/>
</dbReference>
<feature type="compositionally biased region" description="Basic and acidic residues" evidence="1">
    <location>
        <begin position="194"/>
        <end position="209"/>
    </location>
</feature>
<feature type="region of interest" description="Disordered" evidence="1">
    <location>
        <begin position="360"/>
        <end position="402"/>
    </location>
</feature>
<feature type="compositionally biased region" description="Basic and acidic residues" evidence="1">
    <location>
        <begin position="383"/>
        <end position="402"/>
    </location>
</feature>
<accession>A0A9P3PE51</accession>
<reference evidence="2" key="1">
    <citation type="submission" date="2022-07" db="EMBL/GenBank/DDBJ databases">
        <title>The genome of Lyophyllum shimeji provides insight into the initial evolution of ectomycorrhizal fungal genome.</title>
        <authorList>
            <person name="Kobayashi Y."/>
            <person name="Shibata T."/>
            <person name="Hirakawa H."/>
            <person name="Shigenobu S."/>
            <person name="Nishiyama T."/>
            <person name="Yamada A."/>
            <person name="Hasebe M."/>
            <person name="Kawaguchi M."/>
        </authorList>
    </citation>
    <scope>NUCLEOTIDE SEQUENCE</scope>
    <source>
        <strain evidence="2">AT787</strain>
    </source>
</reference>
<evidence type="ECO:0000256" key="1">
    <source>
        <dbReference type="SAM" id="MobiDB-lite"/>
    </source>
</evidence>
<dbReference type="Pfam" id="PF09692">
    <property type="entry name" value="Arb1"/>
    <property type="match status" value="1"/>
</dbReference>
<comment type="caution">
    <text evidence="2">The sequence shown here is derived from an EMBL/GenBank/DDBJ whole genome shotgun (WGS) entry which is preliminary data.</text>
</comment>
<keyword evidence="3" id="KW-1185">Reference proteome</keyword>
<organism evidence="2 3">
    <name type="scientific">Lyophyllum shimeji</name>
    <name type="common">Hon-shimeji</name>
    <name type="synonym">Tricholoma shimeji</name>
    <dbReference type="NCBI Taxonomy" id="47721"/>
    <lineage>
        <taxon>Eukaryota</taxon>
        <taxon>Fungi</taxon>
        <taxon>Dikarya</taxon>
        <taxon>Basidiomycota</taxon>
        <taxon>Agaricomycotina</taxon>
        <taxon>Agaricomycetes</taxon>
        <taxon>Agaricomycetidae</taxon>
        <taxon>Agaricales</taxon>
        <taxon>Tricholomatineae</taxon>
        <taxon>Lyophyllaceae</taxon>
        <taxon>Lyophyllum</taxon>
    </lineage>
</organism>
<gene>
    <name evidence="2" type="ORF">LshimejAT787_0111210</name>
</gene>
<evidence type="ECO:0000313" key="2">
    <source>
        <dbReference type="EMBL" id="GLB34237.1"/>
    </source>
</evidence>